<dbReference type="Proteomes" id="UP001626536">
    <property type="component" value="Chromosome"/>
</dbReference>
<feature type="transmembrane region" description="Helical" evidence="1">
    <location>
        <begin position="227"/>
        <end position="250"/>
    </location>
</feature>
<reference evidence="3 4" key="1">
    <citation type="submission" date="2023-10" db="EMBL/GenBank/DDBJ databases">
        <title>Novel methanotroph of the genus Methylocapsa from a subarctic wetland.</title>
        <authorList>
            <person name="Belova S.E."/>
            <person name="Oshkin I.Y."/>
            <person name="Miroshnikov K."/>
            <person name="Dedysh S.N."/>
        </authorList>
    </citation>
    <scope>NUCLEOTIDE SEQUENCE [LARGE SCALE GENOMIC DNA]</scope>
    <source>
        <strain evidence="3 4">RX1</strain>
    </source>
</reference>
<feature type="transmembrane region" description="Helical" evidence="1">
    <location>
        <begin position="257"/>
        <end position="278"/>
    </location>
</feature>
<evidence type="ECO:0000313" key="3">
    <source>
        <dbReference type="EMBL" id="WOJ90907.1"/>
    </source>
</evidence>
<keyword evidence="3" id="KW-0503">Monooxygenase</keyword>
<dbReference type="GO" id="GO:0004497">
    <property type="term" value="F:monooxygenase activity"/>
    <property type="evidence" value="ECO:0007669"/>
    <property type="project" value="UniProtKB-KW"/>
</dbReference>
<evidence type="ECO:0000256" key="1">
    <source>
        <dbReference type="SAM" id="Phobius"/>
    </source>
</evidence>
<keyword evidence="1" id="KW-1133">Transmembrane helix</keyword>
<organism evidence="3 4">
    <name type="scientific">Methylocapsa polymorpha</name>
    <dbReference type="NCBI Taxonomy" id="3080828"/>
    <lineage>
        <taxon>Bacteria</taxon>
        <taxon>Pseudomonadati</taxon>
        <taxon>Pseudomonadota</taxon>
        <taxon>Alphaproteobacteria</taxon>
        <taxon>Hyphomicrobiales</taxon>
        <taxon>Beijerinckiaceae</taxon>
        <taxon>Methylocapsa</taxon>
    </lineage>
</organism>
<feature type="domain" description="ABM" evidence="2">
    <location>
        <begin position="11"/>
        <end position="100"/>
    </location>
</feature>
<accession>A0ABZ0HUF3</accession>
<dbReference type="InterPro" id="IPR038762">
    <property type="entry name" value="ABM_predict"/>
</dbReference>
<dbReference type="RefSeq" id="WP_407340496.1">
    <property type="nucleotide sequence ID" value="NZ_CP136862.1"/>
</dbReference>
<dbReference type="PROSITE" id="PS51725">
    <property type="entry name" value="ABM"/>
    <property type="match status" value="1"/>
</dbReference>
<evidence type="ECO:0000259" key="2">
    <source>
        <dbReference type="PROSITE" id="PS51725"/>
    </source>
</evidence>
<keyword evidence="1" id="KW-0812">Transmembrane</keyword>
<dbReference type="PANTHER" id="PTHR40057">
    <property type="entry name" value="SLR1162 PROTEIN"/>
    <property type="match status" value="1"/>
</dbReference>
<dbReference type="Gene3D" id="3.30.70.100">
    <property type="match status" value="2"/>
</dbReference>
<protein>
    <submittedName>
        <fullName evidence="3">Antibiotic biosynthesis monooxygenase</fullName>
    </submittedName>
</protein>
<sequence length="319" mass="35466">MSAAAPGAGGVTVVTQTRVRDGRAEAFAQWQQTISAEAAASPGFVEQSIMPPHPPAQVDWVILQRFTTSDAAVGWLRSERRLALLAEAAPLLAGPDDVHLVRDAGSGVMPAPVSVVISTRIKPDREVEYRRWEQRIAAAQAQSAGFQGYRIEPPILGVQDDWLAIIRFDNEEHLQAWLDSPERRKLLKEGEPFIDEVRARIVRSGFGQWFTSGDRTGQAPAAWKQNMIVLLLLYPVVFLFGAWVQAPLLLGWAQLPFWLALFIGNVVSVLSLNWLVPWTCRGFGWWLSPTGAVRRTEIIGAGLVVALYAMWLCIFWRMS</sequence>
<dbReference type="SUPFAM" id="SSF54909">
    <property type="entry name" value="Dimeric alpha+beta barrel"/>
    <property type="match status" value="2"/>
</dbReference>
<dbReference type="PANTHER" id="PTHR40057:SF1">
    <property type="entry name" value="SLR1162 PROTEIN"/>
    <property type="match status" value="1"/>
</dbReference>
<evidence type="ECO:0000313" key="4">
    <source>
        <dbReference type="Proteomes" id="UP001626536"/>
    </source>
</evidence>
<dbReference type="InterPro" id="IPR007138">
    <property type="entry name" value="ABM_dom"/>
</dbReference>
<keyword evidence="3" id="KW-0560">Oxidoreductase</keyword>
<feature type="transmembrane region" description="Helical" evidence="1">
    <location>
        <begin position="298"/>
        <end position="316"/>
    </location>
</feature>
<dbReference type="EMBL" id="CP136862">
    <property type="protein sequence ID" value="WOJ90907.1"/>
    <property type="molecule type" value="Genomic_DNA"/>
</dbReference>
<dbReference type="Pfam" id="PF03992">
    <property type="entry name" value="ABM"/>
    <property type="match status" value="1"/>
</dbReference>
<gene>
    <name evidence="3" type="ORF">RZS28_06375</name>
</gene>
<name>A0ABZ0HUF3_9HYPH</name>
<keyword evidence="1" id="KW-0472">Membrane</keyword>
<keyword evidence="4" id="KW-1185">Reference proteome</keyword>
<dbReference type="InterPro" id="IPR011008">
    <property type="entry name" value="Dimeric_a/b-barrel"/>
</dbReference>
<proteinExistence type="predicted"/>